<dbReference type="InterPro" id="IPR004843">
    <property type="entry name" value="Calcineurin-like_PHP"/>
</dbReference>
<evidence type="ECO:0000256" key="5">
    <source>
        <dbReference type="ARBA" id="ARBA00023180"/>
    </source>
</evidence>
<evidence type="ECO:0000313" key="10">
    <source>
        <dbReference type="Proteomes" id="UP000516437"/>
    </source>
</evidence>
<dbReference type="PANTHER" id="PTHR22953">
    <property type="entry name" value="ACID PHOSPHATASE RELATED"/>
    <property type="match status" value="1"/>
</dbReference>
<dbReference type="InterPro" id="IPR041792">
    <property type="entry name" value="MPP_PAP"/>
</dbReference>
<dbReference type="OrthoDB" id="45007at2759"/>
<dbReference type="EC" id="3.1.3.2" evidence="3"/>
<dbReference type="InterPro" id="IPR029052">
    <property type="entry name" value="Metallo-depent_PP-like"/>
</dbReference>
<dbReference type="EMBL" id="RXIC02000020">
    <property type="protein sequence ID" value="KAB1223592.1"/>
    <property type="molecule type" value="Genomic_DNA"/>
</dbReference>
<feature type="domain" description="Purple acid phosphatase C-terminal" evidence="8">
    <location>
        <begin position="233"/>
        <end position="293"/>
    </location>
</feature>
<organism evidence="9 10">
    <name type="scientific">Morella rubra</name>
    <name type="common">Chinese bayberry</name>
    <dbReference type="NCBI Taxonomy" id="262757"/>
    <lineage>
        <taxon>Eukaryota</taxon>
        <taxon>Viridiplantae</taxon>
        <taxon>Streptophyta</taxon>
        <taxon>Embryophyta</taxon>
        <taxon>Tracheophyta</taxon>
        <taxon>Spermatophyta</taxon>
        <taxon>Magnoliopsida</taxon>
        <taxon>eudicotyledons</taxon>
        <taxon>Gunneridae</taxon>
        <taxon>Pentapetalae</taxon>
        <taxon>rosids</taxon>
        <taxon>fabids</taxon>
        <taxon>Fagales</taxon>
        <taxon>Myricaceae</taxon>
        <taxon>Morella</taxon>
    </lineage>
</organism>
<evidence type="ECO:0000313" key="9">
    <source>
        <dbReference type="EMBL" id="KAB1223592.1"/>
    </source>
</evidence>
<name>A0A6A1WE64_9ROSI</name>
<reference evidence="9 10" key="1">
    <citation type="journal article" date="2019" name="Plant Biotechnol. J.">
        <title>The red bayberry genome and genetic basis of sex determination.</title>
        <authorList>
            <person name="Jia H.M."/>
            <person name="Jia H.J."/>
            <person name="Cai Q.L."/>
            <person name="Wang Y."/>
            <person name="Zhao H.B."/>
            <person name="Yang W.F."/>
            <person name="Wang G.Y."/>
            <person name="Li Y.H."/>
            <person name="Zhan D.L."/>
            <person name="Shen Y.T."/>
            <person name="Niu Q.F."/>
            <person name="Chang L."/>
            <person name="Qiu J."/>
            <person name="Zhao L."/>
            <person name="Xie H.B."/>
            <person name="Fu W.Y."/>
            <person name="Jin J."/>
            <person name="Li X.W."/>
            <person name="Jiao Y."/>
            <person name="Zhou C.C."/>
            <person name="Tu T."/>
            <person name="Chai C.Y."/>
            <person name="Gao J.L."/>
            <person name="Fan L.J."/>
            <person name="van de Weg E."/>
            <person name="Wang J.Y."/>
            <person name="Gao Z.S."/>
        </authorList>
    </citation>
    <scope>NUCLEOTIDE SEQUENCE [LARGE SCALE GENOMIC DNA]</scope>
    <source>
        <tissue evidence="9">Leaves</tissue>
    </source>
</reference>
<comment type="catalytic activity">
    <reaction evidence="1">
        <text>a phosphate monoester + H2O = an alcohol + phosphate</text>
        <dbReference type="Rhea" id="RHEA:15017"/>
        <dbReference type="ChEBI" id="CHEBI:15377"/>
        <dbReference type="ChEBI" id="CHEBI:30879"/>
        <dbReference type="ChEBI" id="CHEBI:43474"/>
        <dbReference type="ChEBI" id="CHEBI:67140"/>
        <dbReference type="EC" id="3.1.3.2"/>
    </reaction>
</comment>
<dbReference type="CDD" id="cd00839">
    <property type="entry name" value="MPP_PAPs"/>
    <property type="match status" value="1"/>
</dbReference>
<evidence type="ECO:0000259" key="7">
    <source>
        <dbReference type="Pfam" id="PF00149"/>
    </source>
</evidence>
<sequence length="309" mass="34520">MAVQGLGLFLVSTGLACNGFLGNISTYIGPPARPTFFAHHLENLNSASPQQTLCNWRLIKQLNPLLFTNGQIMYDRRTISWACDLGQTGWITSTLQHIAQSNYDMLLLPRDLSYADSNQPLWDSFGRVVESQASQRPWMVTQGNHEIETNSAHSEPFTAYSARWRMPFEESGSNSNLYYSFDVAGVHVIMLGSYTDFDSYSAQYNWLEADLSKIDRNNSPWTCVYNGKADNCGPVHITIGIGGNREGLATKYQNPQPAISLFREVSFGHGQFEVVNATQALWTWHRNQDDSAVVSDSVWLTSLSSNPAC</sequence>
<feature type="chain" id="PRO_5025472115" description="acid phosphatase" evidence="6">
    <location>
        <begin position="17"/>
        <end position="309"/>
    </location>
</feature>
<dbReference type="SUPFAM" id="SSF56300">
    <property type="entry name" value="Metallo-dependent phosphatases"/>
    <property type="match status" value="1"/>
</dbReference>
<dbReference type="InterPro" id="IPR025733">
    <property type="entry name" value="PAPs_C"/>
</dbReference>
<dbReference type="AlphaFoldDB" id="A0A6A1WE64"/>
<proteinExistence type="predicted"/>
<accession>A0A6A1WE64</accession>
<evidence type="ECO:0000256" key="6">
    <source>
        <dbReference type="SAM" id="SignalP"/>
    </source>
</evidence>
<dbReference type="PANTHER" id="PTHR22953:SF153">
    <property type="entry name" value="PURPLE ACID PHOSPHATASE"/>
    <property type="match status" value="1"/>
</dbReference>
<dbReference type="Pfam" id="PF14008">
    <property type="entry name" value="Metallophos_C"/>
    <property type="match status" value="1"/>
</dbReference>
<dbReference type="Proteomes" id="UP000516437">
    <property type="component" value="Chromosome 2"/>
</dbReference>
<protein>
    <recommendedName>
        <fullName evidence="3">acid phosphatase</fullName>
        <ecNumber evidence="3">3.1.3.2</ecNumber>
    </recommendedName>
</protein>
<dbReference type="GO" id="GO:0003993">
    <property type="term" value="F:acid phosphatase activity"/>
    <property type="evidence" value="ECO:0007669"/>
    <property type="project" value="UniProtKB-EC"/>
</dbReference>
<feature type="signal peptide" evidence="6">
    <location>
        <begin position="1"/>
        <end position="16"/>
    </location>
</feature>
<dbReference type="Gene3D" id="3.60.21.10">
    <property type="match status" value="2"/>
</dbReference>
<feature type="domain" description="Calcineurin-like phosphoesterase" evidence="7">
    <location>
        <begin position="93"/>
        <end position="221"/>
    </location>
</feature>
<comment type="cofactor">
    <cofactor evidence="2">
        <name>Zn(2+)</name>
        <dbReference type="ChEBI" id="CHEBI:29105"/>
    </cofactor>
</comment>
<keyword evidence="5" id="KW-0325">Glycoprotein</keyword>
<comment type="caution">
    <text evidence="9">The sequence shown here is derived from an EMBL/GenBank/DDBJ whole genome shotgun (WGS) entry which is preliminary data.</text>
</comment>
<keyword evidence="4 6" id="KW-0732">Signal</keyword>
<dbReference type="InterPro" id="IPR039331">
    <property type="entry name" value="PAPs-like"/>
</dbReference>
<evidence type="ECO:0000256" key="1">
    <source>
        <dbReference type="ARBA" id="ARBA00000032"/>
    </source>
</evidence>
<gene>
    <name evidence="9" type="ORF">CJ030_MR2G024117</name>
</gene>
<evidence type="ECO:0000256" key="4">
    <source>
        <dbReference type="ARBA" id="ARBA00022729"/>
    </source>
</evidence>
<keyword evidence="10" id="KW-1185">Reference proteome</keyword>
<evidence type="ECO:0000256" key="3">
    <source>
        <dbReference type="ARBA" id="ARBA00012646"/>
    </source>
</evidence>
<evidence type="ECO:0000256" key="2">
    <source>
        <dbReference type="ARBA" id="ARBA00001947"/>
    </source>
</evidence>
<dbReference type="Pfam" id="PF00149">
    <property type="entry name" value="Metallophos"/>
    <property type="match status" value="1"/>
</dbReference>
<evidence type="ECO:0000259" key="8">
    <source>
        <dbReference type="Pfam" id="PF14008"/>
    </source>
</evidence>